<evidence type="ECO:0000259" key="12">
    <source>
        <dbReference type="Pfam" id="PF18766"/>
    </source>
</evidence>
<dbReference type="Pfam" id="PF04313">
    <property type="entry name" value="HSDR_N"/>
    <property type="match status" value="1"/>
</dbReference>
<keyword evidence="5" id="KW-0547">Nucleotide-binding</keyword>
<dbReference type="GO" id="GO:0009035">
    <property type="term" value="F:type I site-specific deoxyribonuclease activity"/>
    <property type="evidence" value="ECO:0007669"/>
    <property type="project" value="UniProtKB-EC"/>
</dbReference>
<comment type="caution">
    <text evidence="13">The sequence shown here is derived from an EMBL/GenBank/DDBJ whole genome shotgun (WGS) entry which is preliminary data.</text>
</comment>
<proteinExistence type="inferred from homology"/>
<feature type="domain" description="SWI2/SNF2 ATPase" evidence="12">
    <location>
        <begin position="129"/>
        <end position="177"/>
    </location>
</feature>
<dbReference type="InterPro" id="IPR040980">
    <property type="entry name" value="SWI2_SNF2"/>
</dbReference>
<dbReference type="PANTHER" id="PTHR30195:SF15">
    <property type="entry name" value="TYPE I RESTRICTION ENZYME HINDI ENDONUCLEASE SUBUNIT"/>
    <property type="match status" value="1"/>
</dbReference>
<dbReference type="InterPro" id="IPR051268">
    <property type="entry name" value="Type-I_R_enzyme_R_subunit"/>
</dbReference>
<dbReference type="AlphaFoldDB" id="A0A0G8AT68"/>
<organism evidence="13 14">
    <name type="scientific">Candidatus Synechococcus spongiarum 15L</name>
    <dbReference type="NCBI Taxonomy" id="1608419"/>
    <lineage>
        <taxon>Bacteria</taxon>
        <taxon>Bacillati</taxon>
        <taxon>Cyanobacteriota</taxon>
        <taxon>Cyanophyceae</taxon>
        <taxon>Synechococcales</taxon>
        <taxon>Synechococcaceae</taxon>
        <taxon>Synechococcus</taxon>
    </lineage>
</organism>
<dbReference type="Pfam" id="PF18766">
    <property type="entry name" value="SWI2_SNF2"/>
    <property type="match status" value="1"/>
</dbReference>
<dbReference type="PANTHER" id="PTHR30195">
    <property type="entry name" value="TYPE I SITE-SPECIFIC DEOXYRIBONUCLEASE PROTEIN SUBUNIT M AND R"/>
    <property type="match status" value="1"/>
</dbReference>
<sequence length="180" mass="20335">MVVYGNGLPLAVVELKNPVNEKADIWAEFRQLRTYKTDIPDLLIPNVLLVISDGLEAWVGSLSAAEERFLHWRTIDPRDHPDPDPLGQHRDLETMVQGLFQPQRFLEFMRSFCLFEENGAAMDSPKPYRDALPAATSLAFTGTPLSRDDRDTRAVFGNYVSVYDIQQAMEDGATVPIARR</sequence>
<dbReference type="CDD" id="cd22332">
    <property type="entry name" value="HsdR_N"/>
    <property type="match status" value="1"/>
</dbReference>
<dbReference type="EC" id="3.1.21.3" evidence="3"/>
<dbReference type="Gene3D" id="3.90.1570.50">
    <property type="match status" value="1"/>
</dbReference>
<dbReference type="Proteomes" id="UP000035037">
    <property type="component" value="Unassembled WGS sequence"/>
</dbReference>
<feature type="domain" description="Restriction endonuclease type I HsdR N-terminal" evidence="11">
    <location>
        <begin position="2"/>
        <end position="68"/>
    </location>
</feature>
<dbReference type="InterPro" id="IPR007409">
    <property type="entry name" value="Restrct_endonuc_type1_HsdR_N"/>
</dbReference>
<keyword evidence="4" id="KW-0540">Nuclease</keyword>
<keyword evidence="9" id="KW-0067">ATP-binding</keyword>
<evidence type="ECO:0000313" key="13">
    <source>
        <dbReference type="EMBL" id="KKZ10736.1"/>
    </source>
</evidence>
<evidence type="ECO:0000259" key="11">
    <source>
        <dbReference type="Pfam" id="PF04313"/>
    </source>
</evidence>
<dbReference type="GO" id="GO:0005524">
    <property type="term" value="F:ATP binding"/>
    <property type="evidence" value="ECO:0007669"/>
    <property type="project" value="UniProtKB-KW"/>
</dbReference>
<comment type="catalytic activity">
    <reaction evidence="1">
        <text>Endonucleolytic cleavage of DNA to give random double-stranded fragments with terminal 5'-phosphates, ATP is simultaneously hydrolyzed.</text>
        <dbReference type="EC" id="3.1.21.3"/>
    </reaction>
</comment>
<evidence type="ECO:0000256" key="1">
    <source>
        <dbReference type="ARBA" id="ARBA00000851"/>
    </source>
</evidence>
<dbReference type="PATRIC" id="fig|1608419.3.peg.852"/>
<keyword evidence="6" id="KW-0680">Restriction system</keyword>
<evidence type="ECO:0000256" key="5">
    <source>
        <dbReference type="ARBA" id="ARBA00022741"/>
    </source>
</evidence>
<evidence type="ECO:0000313" key="14">
    <source>
        <dbReference type="Proteomes" id="UP000035037"/>
    </source>
</evidence>
<evidence type="ECO:0000256" key="3">
    <source>
        <dbReference type="ARBA" id="ARBA00012654"/>
    </source>
</evidence>
<keyword evidence="8" id="KW-0378">Hydrolase</keyword>
<keyword evidence="7" id="KW-0255">Endonuclease</keyword>
<comment type="similarity">
    <text evidence="2">Belongs to the HsdR family.</text>
</comment>
<accession>A0A0G8AT68</accession>
<dbReference type="GO" id="GO:0003677">
    <property type="term" value="F:DNA binding"/>
    <property type="evidence" value="ECO:0007669"/>
    <property type="project" value="UniProtKB-KW"/>
</dbReference>
<evidence type="ECO:0000256" key="9">
    <source>
        <dbReference type="ARBA" id="ARBA00022840"/>
    </source>
</evidence>
<dbReference type="GO" id="GO:0009307">
    <property type="term" value="P:DNA restriction-modification system"/>
    <property type="evidence" value="ECO:0007669"/>
    <property type="project" value="UniProtKB-KW"/>
</dbReference>
<evidence type="ECO:0000256" key="6">
    <source>
        <dbReference type="ARBA" id="ARBA00022747"/>
    </source>
</evidence>
<name>A0A0G8AT68_9SYNE</name>
<evidence type="ECO:0000256" key="2">
    <source>
        <dbReference type="ARBA" id="ARBA00008598"/>
    </source>
</evidence>
<reference evidence="13 14" key="2">
    <citation type="submission" date="2015-05" db="EMBL/GenBank/DDBJ databases">
        <title>Lifestyle Evolution in Cyanobacterial Symbionts of Sponges.</title>
        <authorList>
            <person name="Burgsdorf I."/>
            <person name="Slaby B.M."/>
            <person name="Handley K.M."/>
            <person name="Haber M."/>
            <person name="Blom J."/>
            <person name="Marshall C.W."/>
            <person name="Gilbert J.A."/>
            <person name="Hentschel U."/>
            <person name="Steindler L."/>
        </authorList>
    </citation>
    <scope>NUCLEOTIDE SEQUENCE [LARGE SCALE GENOMIC DNA]</scope>
    <source>
        <strain evidence="13">15L</strain>
    </source>
</reference>
<evidence type="ECO:0000256" key="10">
    <source>
        <dbReference type="ARBA" id="ARBA00023125"/>
    </source>
</evidence>
<gene>
    <name evidence="13" type="ORF">TQ37_08425</name>
</gene>
<keyword evidence="10" id="KW-0238">DNA-binding</keyword>
<evidence type="ECO:0000256" key="7">
    <source>
        <dbReference type="ARBA" id="ARBA00022759"/>
    </source>
</evidence>
<protein>
    <recommendedName>
        <fullName evidence="3">type I site-specific deoxyribonuclease</fullName>
        <ecNumber evidence="3">3.1.21.3</ecNumber>
    </recommendedName>
</protein>
<evidence type="ECO:0000256" key="8">
    <source>
        <dbReference type="ARBA" id="ARBA00022801"/>
    </source>
</evidence>
<evidence type="ECO:0000256" key="4">
    <source>
        <dbReference type="ARBA" id="ARBA00022722"/>
    </source>
</evidence>
<reference evidence="13 14" key="1">
    <citation type="submission" date="2015-02" db="EMBL/GenBank/DDBJ databases">
        <authorList>
            <person name="Slaby B."/>
            <person name="Hentschel U."/>
        </authorList>
    </citation>
    <scope>NUCLEOTIDE SEQUENCE [LARGE SCALE GENOMIC DNA]</scope>
    <source>
        <strain evidence="13">15L</strain>
    </source>
</reference>
<dbReference type="EMBL" id="JYFQ01000169">
    <property type="protein sequence ID" value="KKZ10736.1"/>
    <property type="molecule type" value="Genomic_DNA"/>
</dbReference>